<evidence type="ECO:0000256" key="2">
    <source>
        <dbReference type="SAM" id="SignalP"/>
    </source>
</evidence>
<protein>
    <recommendedName>
        <fullName evidence="5">DUF4148 domain-containing protein</fullName>
    </recommendedName>
</protein>
<keyword evidence="4" id="KW-1185">Reference proteome</keyword>
<name>A0ABX2ECU3_9BURK</name>
<evidence type="ECO:0000256" key="1">
    <source>
        <dbReference type="SAM" id="MobiDB-lite"/>
    </source>
</evidence>
<evidence type="ECO:0000313" key="3">
    <source>
        <dbReference type="EMBL" id="NRF66267.1"/>
    </source>
</evidence>
<organism evidence="3 4">
    <name type="scientific">Pseudaquabacterium terrae</name>
    <dbReference type="NCBI Taxonomy" id="2732868"/>
    <lineage>
        <taxon>Bacteria</taxon>
        <taxon>Pseudomonadati</taxon>
        <taxon>Pseudomonadota</taxon>
        <taxon>Betaproteobacteria</taxon>
        <taxon>Burkholderiales</taxon>
        <taxon>Sphaerotilaceae</taxon>
        <taxon>Pseudaquabacterium</taxon>
    </lineage>
</organism>
<reference evidence="3 4" key="1">
    <citation type="submission" date="2020-05" db="EMBL/GenBank/DDBJ databases">
        <title>Aquincola sp. isolate from soil.</title>
        <authorList>
            <person name="Han J."/>
            <person name="Kim D.-U."/>
        </authorList>
    </citation>
    <scope>NUCLEOTIDE SEQUENCE [LARGE SCALE GENOMIC DNA]</scope>
    <source>
        <strain evidence="3 4">S2</strain>
    </source>
</reference>
<evidence type="ECO:0000313" key="4">
    <source>
        <dbReference type="Proteomes" id="UP000737171"/>
    </source>
</evidence>
<dbReference type="EMBL" id="JABRWJ010000001">
    <property type="protein sequence ID" value="NRF66267.1"/>
    <property type="molecule type" value="Genomic_DNA"/>
</dbReference>
<sequence length="119" mass="12003">MTTTRSLLIATAVALASGAALADDPTLYSIPASTHSRADVKAEVLIARANHQLLPAGMSEGAPKSPSARPVFALARSAVKADVLTARAEGGLLPAGEAADGAARASSRRAADTTTLARR</sequence>
<feature type="region of interest" description="Disordered" evidence="1">
    <location>
        <begin position="95"/>
        <end position="119"/>
    </location>
</feature>
<feature type="signal peptide" evidence="2">
    <location>
        <begin position="1"/>
        <end position="22"/>
    </location>
</feature>
<keyword evidence="2" id="KW-0732">Signal</keyword>
<dbReference type="RefSeq" id="WP_173121042.1">
    <property type="nucleotide sequence ID" value="NZ_JABRWJ010000001.1"/>
</dbReference>
<feature type="chain" id="PRO_5045657798" description="DUF4148 domain-containing protein" evidence="2">
    <location>
        <begin position="23"/>
        <end position="119"/>
    </location>
</feature>
<evidence type="ECO:0008006" key="5">
    <source>
        <dbReference type="Google" id="ProtNLM"/>
    </source>
</evidence>
<comment type="caution">
    <text evidence="3">The sequence shown here is derived from an EMBL/GenBank/DDBJ whole genome shotgun (WGS) entry which is preliminary data.</text>
</comment>
<accession>A0ABX2ECU3</accession>
<feature type="compositionally biased region" description="Low complexity" evidence="1">
    <location>
        <begin position="95"/>
        <end position="105"/>
    </location>
</feature>
<dbReference type="Proteomes" id="UP000737171">
    <property type="component" value="Unassembled WGS sequence"/>
</dbReference>
<gene>
    <name evidence="3" type="ORF">HLB44_04655</name>
</gene>
<proteinExistence type="predicted"/>